<dbReference type="PANTHER" id="PTHR40278:SF1">
    <property type="entry name" value="DNA UTILIZATION PROTEIN HOFN"/>
    <property type="match status" value="1"/>
</dbReference>
<gene>
    <name evidence="1" type="ORF">DFR52_102167</name>
</gene>
<evidence type="ECO:0000313" key="2">
    <source>
        <dbReference type="Proteomes" id="UP000246352"/>
    </source>
</evidence>
<dbReference type="Proteomes" id="UP000246352">
    <property type="component" value="Unassembled WGS sequence"/>
</dbReference>
<accession>A0A317PKM6</accession>
<dbReference type="PANTHER" id="PTHR40278">
    <property type="entry name" value="DNA UTILIZATION PROTEIN HOFN"/>
    <property type="match status" value="1"/>
</dbReference>
<organism evidence="1 2">
    <name type="scientific">Hoeflea marina</name>
    <dbReference type="NCBI Taxonomy" id="274592"/>
    <lineage>
        <taxon>Bacteria</taxon>
        <taxon>Pseudomonadati</taxon>
        <taxon>Pseudomonadota</taxon>
        <taxon>Alphaproteobacteria</taxon>
        <taxon>Hyphomicrobiales</taxon>
        <taxon>Rhizobiaceae</taxon>
        <taxon>Hoeflea</taxon>
    </lineage>
</organism>
<name>A0A317PKM6_9HYPH</name>
<dbReference type="AlphaFoldDB" id="A0A317PKM6"/>
<dbReference type="EMBL" id="QGTR01000002">
    <property type="protein sequence ID" value="PWW01505.1"/>
    <property type="molecule type" value="Genomic_DNA"/>
</dbReference>
<reference evidence="1 2" key="1">
    <citation type="submission" date="2018-05" db="EMBL/GenBank/DDBJ databases">
        <title>Genomic Encyclopedia of Type Strains, Phase IV (KMG-IV): sequencing the most valuable type-strain genomes for metagenomic binning, comparative biology and taxonomic classification.</title>
        <authorList>
            <person name="Goeker M."/>
        </authorList>
    </citation>
    <scope>NUCLEOTIDE SEQUENCE [LARGE SCALE GENOMIC DNA]</scope>
    <source>
        <strain evidence="1 2">DSM 16791</strain>
    </source>
</reference>
<sequence>MSWPLHESESGFGMKSVLIDMWNWWATTLASCRPGRFNVTKPGSHIAIDDAGVTLVAGNGAILARCADGRLAEFARDAARAAGRKPLPVSIGENRYVERNLTRVPLRETHSRDMILLDVAGSIPFNVEDIHVLRGQARGFRASGVTYQILRRSVLAPILKALDEAGLRVGEIRLQRESGFWAVRPQAIGRGRRTAFSGPFQLLGTGLVIAACLATFVHLHVRNATALGALEARVDALGVEAAAVRALLAQRKQAVDRLTAIHVFRNSNPAIVSVWEQLTQVIPDSAYLTDLEVSQSDVRLTGFADSAAELLPALEAAPMFENVEFTAPVVNVPGRDREHFSMMLRVAR</sequence>
<protein>
    <submittedName>
        <fullName evidence="1">General secretion pathway protein L</fullName>
    </submittedName>
</protein>
<dbReference type="InterPro" id="IPR052534">
    <property type="entry name" value="Extracell_DNA_Util/SecSys_Comp"/>
</dbReference>
<keyword evidence="2" id="KW-1185">Reference proteome</keyword>
<comment type="caution">
    <text evidence="1">The sequence shown here is derived from an EMBL/GenBank/DDBJ whole genome shotgun (WGS) entry which is preliminary data.</text>
</comment>
<dbReference type="InterPro" id="IPR007813">
    <property type="entry name" value="PilN"/>
</dbReference>
<evidence type="ECO:0000313" key="1">
    <source>
        <dbReference type="EMBL" id="PWW01505.1"/>
    </source>
</evidence>
<proteinExistence type="predicted"/>
<dbReference type="Pfam" id="PF05137">
    <property type="entry name" value="PilN"/>
    <property type="match status" value="1"/>
</dbReference>